<protein>
    <submittedName>
        <fullName evidence="2">FAD-binding oxidoreductase</fullName>
        <ecNumber evidence="2">1.-.-.-</ecNumber>
    </submittedName>
</protein>
<dbReference type="EMBL" id="JAUHMF010000002">
    <property type="protein sequence ID" value="MDT8898416.1"/>
    <property type="molecule type" value="Genomic_DNA"/>
</dbReference>
<dbReference type="Gene3D" id="3.50.50.60">
    <property type="entry name" value="FAD/NAD(P)-binding domain"/>
    <property type="match status" value="1"/>
</dbReference>
<dbReference type="PANTHER" id="PTHR13847:SF281">
    <property type="entry name" value="FAD DEPENDENT OXIDOREDUCTASE DOMAIN-CONTAINING PROTEIN"/>
    <property type="match status" value="1"/>
</dbReference>
<dbReference type="InterPro" id="IPR036188">
    <property type="entry name" value="FAD/NAD-bd_sf"/>
</dbReference>
<dbReference type="Pfam" id="PF01266">
    <property type="entry name" value="DAO"/>
    <property type="match status" value="1"/>
</dbReference>
<dbReference type="Gene3D" id="3.30.9.10">
    <property type="entry name" value="D-Amino Acid Oxidase, subunit A, domain 2"/>
    <property type="match status" value="1"/>
</dbReference>
<comment type="caution">
    <text evidence="2">The sequence shown here is derived from an EMBL/GenBank/DDBJ whole genome shotgun (WGS) entry which is preliminary data.</text>
</comment>
<proteinExistence type="predicted"/>
<dbReference type="GO" id="GO:0016491">
    <property type="term" value="F:oxidoreductase activity"/>
    <property type="evidence" value="ECO:0007669"/>
    <property type="project" value="UniProtKB-KW"/>
</dbReference>
<dbReference type="PANTHER" id="PTHR13847">
    <property type="entry name" value="SARCOSINE DEHYDROGENASE-RELATED"/>
    <property type="match status" value="1"/>
</dbReference>
<evidence type="ECO:0000313" key="2">
    <source>
        <dbReference type="EMBL" id="MDT8898416.1"/>
    </source>
</evidence>
<dbReference type="RefSeq" id="WP_315625075.1">
    <property type="nucleotide sequence ID" value="NZ_JAUHMF010000002.1"/>
</dbReference>
<dbReference type="Proteomes" id="UP001254165">
    <property type="component" value="Unassembled WGS sequence"/>
</dbReference>
<keyword evidence="2" id="KW-0560">Oxidoreductase</keyword>
<dbReference type="SUPFAM" id="SSF51905">
    <property type="entry name" value="FAD/NAD(P)-binding domain"/>
    <property type="match status" value="1"/>
</dbReference>
<reference evidence="2 3" key="1">
    <citation type="submission" date="2023-07" db="EMBL/GenBank/DDBJ databases">
        <title>Novel species of Thermanaerothrix with wide hydrolytic capabilities.</title>
        <authorList>
            <person name="Zayulina K.S."/>
            <person name="Podosokorskaya O.A."/>
            <person name="Elcheninov A.G."/>
        </authorList>
    </citation>
    <scope>NUCLEOTIDE SEQUENCE [LARGE SCALE GENOMIC DNA]</scope>
    <source>
        <strain evidence="2 3">4228-RoL</strain>
    </source>
</reference>
<evidence type="ECO:0000259" key="1">
    <source>
        <dbReference type="Pfam" id="PF01266"/>
    </source>
</evidence>
<sequence length="462" mass="51681">MVSIFPPLPRSLWLDTAGPYTPQPSLQGRVRADVAIIGGGFTGLMTAYELKHADPALEVVVLEAQTIGYGASGRNGSFAMTVVGLGFGVMPTLLGRERFIAAHRYMMEAVETLDAFIQREGIACERLRPGFLRVATTPAYVRRLQSEVALMNRLGFEDIYWLDQAAVRERVASPRYLGALWEPRLLLLHPAKLVRAERDLVLRLGAAVYEHSPVLEITSRPRFRLRTPQGEVECEKLVFATNAYSHLFPPLRRHQIPAFTYMIATEPLTPEQLAPIGWQGLEGIEDARNLIHYYRLTPERRLVLGGGPVGLTWANRLDGDQSDAAWRHLEAHVTYLFPHLHGVAITHRWGGPFSVTLDLTPALGYLGDRRAVYSLGCIGHGVSMSHLNARLLADLILERPNPWLETCPFVNRRILPWPPEPLRIALAAGLRTYLQLEDWACERGPSSFSSSSSRRHSDDVRP</sequence>
<gene>
    <name evidence="2" type="ORF">QYE77_09065</name>
</gene>
<organism evidence="2 3">
    <name type="scientific">Thermanaerothrix solaris</name>
    <dbReference type="NCBI Taxonomy" id="3058434"/>
    <lineage>
        <taxon>Bacteria</taxon>
        <taxon>Bacillati</taxon>
        <taxon>Chloroflexota</taxon>
        <taxon>Anaerolineae</taxon>
        <taxon>Anaerolineales</taxon>
        <taxon>Anaerolineaceae</taxon>
        <taxon>Thermanaerothrix</taxon>
    </lineage>
</organism>
<feature type="domain" description="FAD dependent oxidoreductase" evidence="1">
    <location>
        <begin position="33"/>
        <end position="395"/>
    </location>
</feature>
<dbReference type="InterPro" id="IPR006076">
    <property type="entry name" value="FAD-dep_OxRdtase"/>
</dbReference>
<evidence type="ECO:0000313" key="3">
    <source>
        <dbReference type="Proteomes" id="UP001254165"/>
    </source>
</evidence>
<keyword evidence="3" id="KW-1185">Reference proteome</keyword>
<dbReference type="EC" id="1.-.-.-" evidence="2"/>
<name>A0ABU3NRF1_9CHLR</name>
<accession>A0ABU3NRF1</accession>